<dbReference type="Pfam" id="PF00022">
    <property type="entry name" value="Actin"/>
    <property type="match status" value="1"/>
</dbReference>
<keyword evidence="3" id="KW-0808">Transferase</keyword>
<dbReference type="InterPro" id="IPR004001">
    <property type="entry name" value="Actin_CS"/>
</dbReference>
<evidence type="ECO:0000256" key="1">
    <source>
        <dbReference type="RuleBase" id="RU000487"/>
    </source>
</evidence>
<gene>
    <name evidence="3" type="primary">ARP4</name>
    <name evidence="3" type="ORF">EHS25_006497</name>
</gene>
<feature type="region of interest" description="Disordered" evidence="2">
    <location>
        <begin position="63"/>
        <end position="87"/>
    </location>
</feature>
<dbReference type="EMBL" id="RSCD01000003">
    <property type="protein sequence ID" value="RSH93848.1"/>
    <property type="molecule type" value="Genomic_DNA"/>
</dbReference>
<dbReference type="STRING" id="1890683.A0A427YRU4"/>
<dbReference type="InterPro" id="IPR043129">
    <property type="entry name" value="ATPase_NBD"/>
</dbReference>
<organism evidence="3 4">
    <name type="scientific">Saitozyma podzolica</name>
    <dbReference type="NCBI Taxonomy" id="1890683"/>
    <lineage>
        <taxon>Eukaryota</taxon>
        <taxon>Fungi</taxon>
        <taxon>Dikarya</taxon>
        <taxon>Basidiomycota</taxon>
        <taxon>Agaricomycotina</taxon>
        <taxon>Tremellomycetes</taxon>
        <taxon>Tremellales</taxon>
        <taxon>Trimorphomycetaceae</taxon>
        <taxon>Saitozyma</taxon>
    </lineage>
</organism>
<proteinExistence type="inferred from homology"/>
<evidence type="ECO:0000313" key="3">
    <source>
        <dbReference type="EMBL" id="RSH93848.1"/>
    </source>
</evidence>
<dbReference type="SUPFAM" id="SSF53067">
    <property type="entry name" value="Actin-like ATPase domain"/>
    <property type="match status" value="2"/>
</dbReference>
<accession>A0A427YRU4</accession>
<dbReference type="Proteomes" id="UP000279259">
    <property type="component" value="Unassembled WGS sequence"/>
</dbReference>
<feature type="compositionally biased region" description="Low complexity" evidence="2">
    <location>
        <begin position="70"/>
        <end position="81"/>
    </location>
</feature>
<dbReference type="FunFam" id="3.30.420.40:FF:000242">
    <property type="entry name" value="53 kDa brg1-associated factor b"/>
    <property type="match status" value="1"/>
</dbReference>
<dbReference type="GO" id="GO:0016740">
    <property type="term" value="F:transferase activity"/>
    <property type="evidence" value="ECO:0007669"/>
    <property type="project" value="UniProtKB-KW"/>
</dbReference>
<sequence>MVYNGDEVSALVVDFGSHTTRAGYAGEDCPRVVCPSFYGYIDDPTPAAGSGSSALEGEDVNMDGDGPGANGAAAGVGSNGALNGGGKRKGRKYYVGDDGVGVWRAGMEVDNFMLDGVVHDAEPAANLLHHILHDRLSVDPTEHPLMLTEPAWNTAKSREILAEMVFEGEKMPAMYFGSAGVLSAFAAGKPTALVLDVGYNHSSAVPVVDGYALRAGTMRQPLGGSLLTSQLHHHFTNPTPTRSFPLSLLPRQLIAKRDPTPEPSLQPRPILRDDRAPHTTASWNLWAQNSVIEPWKEACAEVISTRGFDFQTAKDLPQSLYEFPDGYHQYFGEERFRFTEMLFDPKTYFNQSIEPPAPLRVTSTTEHSHSLKDLVPLHQLVHDSIMACDVDIRASLLQNIVVVGNTSLTRGLTERLDVELALLMPSQKIKIHSPTIPFEKKYAPWLGGSVLASLGTFHQLWVTKDEYEEHGMSIVHQRCK</sequence>
<dbReference type="OrthoDB" id="5132116at2759"/>
<dbReference type="SMART" id="SM00268">
    <property type="entry name" value="ACTIN"/>
    <property type="match status" value="1"/>
</dbReference>
<dbReference type="AlphaFoldDB" id="A0A427YRU4"/>
<evidence type="ECO:0000313" key="4">
    <source>
        <dbReference type="Proteomes" id="UP000279259"/>
    </source>
</evidence>
<dbReference type="PANTHER" id="PTHR11937">
    <property type="entry name" value="ACTIN"/>
    <property type="match status" value="1"/>
</dbReference>
<protein>
    <submittedName>
        <fullName evidence="3">NuA4 histone acetyltransferase subunit</fullName>
    </submittedName>
</protein>
<dbReference type="PROSITE" id="PS00432">
    <property type="entry name" value="ACTINS_2"/>
    <property type="match status" value="1"/>
</dbReference>
<name>A0A427YRU4_9TREE</name>
<comment type="similarity">
    <text evidence="1">Belongs to the actin family.</text>
</comment>
<dbReference type="Gene3D" id="3.30.420.40">
    <property type="match status" value="5"/>
</dbReference>
<reference evidence="3 4" key="1">
    <citation type="submission" date="2018-11" db="EMBL/GenBank/DDBJ databases">
        <title>Genome sequence of Saitozyma podzolica DSM 27192.</title>
        <authorList>
            <person name="Aliyu H."/>
            <person name="Gorte O."/>
            <person name="Ochsenreither K."/>
        </authorList>
    </citation>
    <scope>NUCLEOTIDE SEQUENCE [LARGE SCALE GENOMIC DNA]</scope>
    <source>
        <strain evidence="3 4">DSM 27192</strain>
    </source>
</reference>
<dbReference type="InterPro" id="IPR004000">
    <property type="entry name" value="Actin"/>
</dbReference>
<dbReference type="Gene3D" id="3.90.640.10">
    <property type="entry name" value="Actin, Chain A, domain 4"/>
    <property type="match status" value="1"/>
</dbReference>
<dbReference type="CDD" id="cd13395">
    <property type="entry name" value="ASKHA_NBD_Arp4_ACTL6-like"/>
    <property type="match status" value="1"/>
</dbReference>
<evidence type="ECO:0000256" key="2">
    <source>
        <dbReference type="SAM" id="MobiDB-lite"/>
    </source>
</evidence>
<comment type="caution">
    <text evidence="3">The sequence shown here is derived from an EMBL/GenBank/DDBJ whole genome shotgun (WGS) entry which is preliminary data.</text>
</comment>
<keyword evidence="4" id="KW-1185">Reference proteome</keyword>